<evidence type="ECO:0000259" key="8">
    <source>
        <dbReference type="Pfam" id="PF09334"/>
    </source>
</evidence>
<evidence type="ECO:0000256" key="5">
    <source>
        <dbReference type="ARBA" id="ARBA00023146"/>
    </source>
</evidence>
<keyword evidence="4 7" id="KW-0648">Protein biosynthesis</keyword>
<sequence length="453" mass="52698">MKTYFLSPIMPTPNGALHLGHIAGPYLKMDVIRRNVINNNMQAYCYSGVHFTESFVLLQSFIESMTPKEICTKNYKKILRSFENLDIVFDEFVNPADNPEFIKQLHFFSDAVFGNFINNACFLYEEKHPYDATYGFLPPSIICGECPDCGTGMRGFICESCGVSILPENIKNSYPSHVCDTFELKKVQNYFLEMSEGSKKNMYRVTSPSPKEHWGIQHDNIRHINPYCDGFSYFIWLGERCREKYGLSENPFNKESNIDTVISLGFDNKEILDVIKRVFDYGEVYKTFDVILDNHFLLLNGEKFSTSKGHAIWCDTLDEKIDKGFLRLFLLKENADIDANDFNVSKFVSFYNHYMDFFMDYKALNHKEAKSSSALKRQYIESKKKITHHLMPESYNGKKASKIVIDWMDMYLSIEDTYKKQWFESFKELSNPIMPTVLSGDFYKRISNDLILV</sequence>
<dbReference type="InterPro" id="IPR015413">
    <property type="entry name" value="Methionyl/Leucyl_tRNA_Synth"/>
</dbReference>
<evidence type="ECO:0000313" key="9">
    <source>
        <dbReference type="EMBL" id="MFD2589614.1"/>
    </source>
</evidence>
<evidence type="ECO:0000256" key="1">
    <source>
        <dbReference type="ARBA" id="ARBA00022598"/>
    </source>
</evidence>
<dbReference type="PANTHER" id="PTHR45765">
    <property type="entry name" value="METHIONINE--TRNA LIGASE"/>
    <property type="match status" value="1"/>
</dbReference>
<dbReference type="PROSITE" id="PS00178">
    <property type="entry name" value="AA_TRNA_LIGASE_I"/>
    <property type="match status" value="1"/>
</dbReference>
<comment type="caution">
    <text evidence="9">The sequence shown here is derived from an EMBL/GenBank/DDBJ whole genome shotgun (WGS) entry which is preliminary data.</text>
</comment>
<dbReference type="Pfam" id="PF09334">
    <property type="entry name" value="tRNA-synt_1g"/>
    <property type="match status" value="2"/>
</dbReference>
<dbReference type="InterPro" id="IPR023458">
    <property type="entry name" value="Met-tRNA_ligase_1"/>
</dbReference>
<dbReference type="SUPFAM" id="SSF52374">
    <property type="entry name" value="Nucleotidylyl transferase"/>
    <property type="match status" value="1"/>
</dbReference>
<dbReference type="InterPro" id="IPR029038">
    <property type="entry name" value="MetRS_Zn"/>
</dbReference>
<comment type="similarity">
    <text evidence="7">Belongs to the class-I aminoacyl-tRNA synthetase family.</text>
</comment>
<dbReference type="EMBL" id="JBHULX010000001">
    <property type="protein sequence ID" value="MFD2589614.1"/>
    <property type="molecule type" value="Genomic_DNA"/>
</dbReference>
<evidence type="ECO:0000256" key="7">
    <source>
        <dbReference type="RuleBase" id="RU363039"/>
    </source>
</evidence>
<reference evidence="10" key="1">
    <citation type="journal article" date="2019" name="Int. J. Syst. Evol. Microbiol.">
        <title>The Global Catalogue of Microorganisms (GCM) 10K type strain sequencing project: providing services to taxonomists for standard genome sequencing and annotation.</title>
        <authorList>
            <consortium name="The Broad Institute Genomics Platform"/>
            <consortium name="The Broad Institute Genome Sequencing Center for Infectious Disease"/>
            <person name="Wu L."/>
            <person name="Ma J."/>
        </authorList>
    </citation>
    <scope>NUCLEOTIDE SEQUENCE [LARGE SCALE GENOMIC DNA]</scope>
    <source>
        <strain evidence="10">KCTC 42423</strain>
    </source>
</reference>
<dbReference type="PANTHER" id="PTHR45765:SF1">
    <property type="entry name" value="METHIONINE--TRNA LIGASE, CYTOPLASMIC"/>
    <property type="match status" value="1"/>
</dbReference>
<protein>
    <submittedName>
        <fullName evidence="9">Class I tRNA ligase family protein</fullName>
    </submittedName>
</protein>
<evidence type="ECO:0000256" key="3">
    <source>
        <dbReference type="ARBA" id="ARBA00022840"/>
    </source>
</evidence>
<dbReference type="InterPro" id="IPR014729">
    <property type="entry name" value="Rossmann-like_a/b/a_fold"/>
</dbReference>
<keyword evidence="1 7" id="KW-0436">Ligase</keyword>
<feature type="domain" description="Methionyl/Leucyl tRNA synthetase" evidence="8">
    <location>
        <begin position="274"/>
        <end position="353"/>
    </location>
</feature>
<comment type="catalytic activity">
    <reaction evidence="6">
        <text>tRNA(Met) + L-methionine + ATP = L-methionyl-tRNA(Met) + AMP + diphosphate</text>
        <dbReference type="Rhea" id="RHEA:13481"/>
        <dbReference type="Rhea" id="RHEA-COMP:9667"/>
        <dbReference type="Rhea" id="RHEA-COMP:9698"/>
        <dbReference type="ChEBI" id="CHEBI:30616"/>
        <dbReference type="ChEBI" id="CHEBI:33019"/>
        <dbReference type="ChEBI" id="CHEBI:57844"/>
        <dbReference type="ChEBI" id="CHEBI:78442"/>
        <dbReference type="ChEBI" id="CHEBI:78530"/>
        <dbReference type="ChEBI" id="CHEBI:456215"/>
        <dbReference type="EC" id="6.1.1.10"/>
    </reaction>
</comment>
<name>A0ABW5N641_9FLAO</name>
<feature type="domain" description="Methionyl/Leucyl tRNA synthetase" evidence="8">
    <location>
        <begin position="10"/>
        <end position="202"/>
    </location>
</feature>
<dbReference type="RefSeq" id="WP_378258248.1">
    <property type="nucleotide sequence ID" value="NZ_JBHSJV010000001.1"/>
</dbReference>
<accession>A0ABW5N641</accession>
<evidence type="ECO:0000313" key="10">
    <source>
        <dbReference type="Proteomes" id="UP001597459"/>
    </source>
</evidence>
<keyword evidence="10" id="KW-1185">Reference proteome</keyword>
<keyword evidence="3 7" id="KW-0067">ATP-binding</keyword>
<evidence type="ECO:0000256" key="4">
    <source>
        <dbReference type="ARBA" id="ARBA00022917"/>
    </source>
</evidence>
<keyword evidence="2 7" id="KW-0547">Nucleotide-binding</keyword>
<dbReference type="InterPro" id="IPR001412">
    <property type="entry name" value="aa-tRNA-synth_I_CS"/>
</dbReference>
<proteinExistence type="inferred from homology"/>
<keyword evidence="5 7" id="KW-0030">Aminoacyl-tRNA synthetase</keyword>
<dbReference type="Gene3D" id="3.40.50.620">
    <property type="entry name" value="HUPs"/>
    <property type="match status" value="1"/>
</dbReference>
<dbReference type="GO" id="GO:0016874">
    <property type="term" value="F:ligase activity"/>
    <property type="evidence" value="ECO:0007669"/>
    <property type="project" value="UniProtKB-KW"/>
</dbReference>
<evidence type="ECO:0000256" key="2">
    <source>
        <dbReference type="ARBA" id="ARBA00022741"/>
    </source>
</evidence>
<evidence type="ECO:0000256" key="6">
    <source>
        <dbReference type="ARBA" id="ARBA00047364"/>
    </source>
</evidence>
<dbReference type="Gene3D" id="2.20.28.20">
    <property type="entry name" value="Methionyl-tRNA synthetase, Zn-domain"/>
    <property type="match status" value="1"/>
</dbReference>
<organism evidence="9 10">
    <name type="scientific">Aquimarina hainanensis</name>
    <dbReference type="NCBI Taxonomy" id="1578017"/>
    <lineage>
        <taxon>Bacteria</taxon>
        <taxon>Pseudomonadati</taxon>
        <taxon>Bacteroidota</taxon>
        <taxon>Flavobacteriia</taxon>
        <taxon>Flavobacteriales</taxon>
        <taxon>Flavobacteriaceae</taxon>
        <taxon>Aquimarina</taxon>
    </lineage>
</organism>
<dbReference type="Proteomes" id="UP001597459">
    <property type="component" value="Unassembled WGS sequence"/>
</dbReference>
<gene>
    <name evidence="9" type="ORF">ACFSTE_02150</name>
</gene>